<evidence type="ECO:0000259" key="2">
    <source>
        <dbReference type="Pfam" id="PF23247"/>
    </source>
</evidence>
<reference evidence="4" key="1">
    <citation type="journal article" date="2019" name="Gigascience">
        <title>De novo genome assembly of the endangered Acer yangbiense, a plant species with extremely small populations endemic to Yunnan Province, China.</title>
        <authorList>
            <person name="Yang J."/>
            <person name="Wariss H.M."/>
            <person name="Tao L."/>
            <person name="Zhang R."/>
            <person name="Yun Q."/>
            <person name="Hollingsworth P."/>
            <person name="Dao Z."/>
            <person name="Luo G."/>
            <person name="Guo H."/>
            <person name="Ma Y."/>
            <person name="Sun W."/>
        </authorList>
    </citation>
    <scope>NUCLEOTIDE SEQUENCE [LARGE SCALE GENOMIC DNA]</scope>
    <source>
        <strain evidence="4">cv. br00</strain>
    </source>
</reference>
<organism evidence="3 4">
    <name type="scientific">Salix brachista</name>
    <dbReference type="NCBI Taxonomy" id="2182728"/>
    <lineage>
        <taxon>Eukaryota</taxon>
        <taxon>Viridiplantae</taxon>
        <taxon>Streptophyta</taxon>
        <taxon>Embryophyta</taxon>
        <taxon>Tracheophyta</taxon>
        <taxon>Spermatophyta</taxon>
        <taxon>Magnoliopsida</taxon>
        <taxon>eudicotyledons</taxon>
        <taxon>Gunneridae</taxon>
        <taxon>Pentapetalae</taxon>
        <taxon>rosids</taxon>
        <taxon>fabids</taxon>
        <taxon>Malpighiales</taxon>
        <taxon>Salicaceae</taxon>
        <taxon>Saliceae</taxon>
        <taxon>Salix</taxon>
    </lineage>
</organism>
<protein>
    <recommendedName>
        <fullName evidence="2">Disease resistance protein At4g27190-like leucine-rich repeats domain-containing protein</fullName>
    </recommendedName>
</protein>
<proteinExistence type="predicted"/>
<dbReference type="InterPro" id="IPR050905">
    <property type="entry name" value="Plant_NBS-LRR"/>
</dbReference>
<dbReference type="InterPro" id="IPR057135">
    <property type="entry name" value="At4g27190-like_LRR"/>
</dbReference>
<dbReference type="Gene3D" id="3.80.10.10">
    <property type="entry name" value="Ribonuclease Inhibitor"/>
    <property type="match status" value="2"/>
</dbReference>
<evidence type="ECO:0000256" key="1">
    <source>
        <dbReference type="ARBA" id="ARBA00022821"/>
    </source>
</evidence>
<feature type="domain" description="Disease resistance protein At4g27190-like leucine-rich repeats" evidence="2">
    <location>
        <begin position="31"/>
        <end position="181"/>
    </location>
</feature>
<evidence type="ECO:0000313" key="3">
    <source>
        <dbReference type="EMBL" id="KAB5529258.1"/>
    </source>
</evidence>
<comment type="caution">
    <text evidence="3">The sequence shown here is derived from an EMBL/GenBank/DDBJ whole genome shotgun (WGS) entry which is preliminary data.</text>
</comment>
<feature type="domain" description="Disease resistance protein At4g27190-like leucine-rich repeats" evidence="2">
    <location>
        <begin position="258"/>
        <end position="381"/>
    </location>
</feature>
<dbReference type="Proteomes" id="UP000326939">
    <property type="component" value="Chromosome 13"/>
</dbReference>
<keyword evidence="4" id="KW-1185">Reference proteome</keyword>
<accession>A0A5N5KG17</accession>
<dbReference type="PANTHER" id="PTHR33463:SF147">
    <property type="entry name" value="NB-ARC DOMAIN-CONTAINING PROTEIN"/>
    <property type="match status" value="1"/>
</dbReference>
<dbReference type="AlphaFoldDB" id="A0A5N5KG17"/>
<evidence type="ECO:0000313" key="4">
    <source>
        <dbReference type="Proteomes" id="UP000326939"/>
    </source>
</evidence>
<dbReference type="SUPFAM" id="SSF52047">
    <property type="entry name" value="RNI-like"/>
    <property type="match status" value="1"/>
</dbReference>
<dbReference type="InterPro" id="IPR032675">
    <property type="entry name" value="LRR_dom_sf"/>
</dbReference>
<keyword evidence="1" id="KW-0611">Plant defense</keyword>
<dbReference type="PANTHER" id="PTHR33463">
    <property type="entry name" value="NB-ARC DOMAIN-CONTAINING PROTEIN-RELATED"/>
    <property type="match status" value="1"/>
</dbReference>
<sequence>MSEGQVWVDEKPTEDYNDSGGLEKQVAFPNIEKLRILGMDNLNMIWHTEFHSDSFCKLKLLKVEQGNKLLNIFPPNMLRRFQNLEHLGVDYCASLEEVFDLRSLMSEKESHVVTAFKLKIMYVRNLQKLKKVWNTNPHGILSFQNLHLVEAWKCPSLKSLFPASVALGLPQLEELLLLNCGVEEIVAEEERLGEAPKFVFPKISSFRLWELPKLKSFYPGRHTSEWPVLKKIKVYLCNEVPVFDPELQSTQGACTQDQLDLFHKLRVLELRCFDRASTEFPFGILHRFQNMEKLVVTCGYLKELFPCQLVDEEEHTLARIRCLKLGYLPDLEKIWNQDLRVDQLLQNLETLELRTSLKYLVTSSTARSLVQLSVMSIRECNMVTEIVASNGDEAGNEIIFRKLESLKLDCLASLTSFSSVNFTFRFPRLTEVIVTNCPKMKNFSLGILSTPRLQKVWLSEEKDKGDWKGDLNITIQQLHI</sequence>
<dbReference type="Pfam" id="PF23247">
    <property type="entry name" value="LRR_RPS2"/>
    <property type="match status" value="2"/>
</dbReference>
<dbReference type="EMBL" id="VDCV01000013">
    <property type="protein sequence ID" value="KAB5529258.1"/>
    <property type="molecule type" value="Genomic_DNA"/>
</dbReference>
<gene>
    <name evidence="3" type="ORF">DKX38_019339</name>
</gene>
<name>A0A5N5KG17_9ROSI</name>